<dbReference type="HOGENOM" id="CLU_1825486_0_0_1"/>
<gene>
    <name evidence="2" type="ORF">CMQ_1253</name>
</gene>
<dbReference type="Proteomes" id="UP000007796">
    <property type="component" value="Unassembled WGS sequence"/>
</dbReference>
<name>F0XF57_GROCL</name>
<dbReference type="STRING" id="655863.F0XF57"/>
<feature type="coiled-coil region" evidence="1">
    <location>
        <begin position="10"/>
        <end position="80"/>
    </location>
</feature>
<protein>
    <submittedName>
        <fullName evidence="2">Uncharacterized protein</fullName>
    </submittedName>
</protein>
<accession>F0XF57</accession>
<organism evidence="3">
    <name type="scientific">Grosmannia clavigera (strain kw1407 / UAMH 11150)</name>
    <name type="common">Blue stain fungus</name>
    <name type="synonym">Graphiocladiella clavigera</name>
    <dbReference type="NCBI Taxonomy" id="655863"/>
    <lineage>
        <taxon>Eukaryota</taxon>
        <taxon>Fungi</taxon>
        <taxon>Dikarya</taxon>
        <taxon>Ascomycota</taxon>
        <taxon>Pezizomycotina</taxon>
        <taxon>Sordariomycetes</taxon>
        <taxon>Sordariomycetidae</taxon>
        <taxon>Ophiostomatales</taxon>
        <taxon>Ophiostomataceae</taxon>
        <taxon>Leptographium</taxon>
    </lineage>
</organism>
<dbReference type="RefSeq" id="XP_014173807.1">
    <property type="nucleotide sequence ID" value="XM_014318332.1"/>
</dbReference>
<keyword evidence="3" id="KW-1185">Reference proteome</keyword>
<dbReference type="eggNOG" id="KOG4177">
    <property type="taxonomic scope" value="Eukaryota"/>
</dbReference>
<dbReference type="EMBL" id="GL629765">
    <property type="protein sequence ID" value="EFX04325.1"/>
    <property type="molecule type" value="Genomic_DNA"/>
</dbReference>
<dbReference type="InParanoid" id="F0XF57"/>
<dbReference type="AlphaFoldDB" id="F0XF57"/>
<dbReference type="OrthoDB" id="194358at2759"/>
<evidence type="ECO:0000256" key="1">
    <source>
        <dbReference type="SAM" id="Coils"/>
    </source>
</evidence>
<sequence length="141" mass="16356">MVTQSLVDFYSAYKNQKADIEDIIKRLDKLCGVLETFRSLTDRKFRNDEKNVLKNIENSVEDYEEFINELREEAQKLTRKPADTISAKARTVARKAAYPFRQSTLRKLEESIDEAVSHLSLALQTLQQKSIDNIQNDLEDT</sequence>
<dbReference type="GeneID" id="25974111"/>
<evidence type="ECO:0000313" key="3">
    <source>
        <dbReference type="Proteomes" id="UP000007796"/>
    </source>
</evidence>
<evidence type="ECO:0000313" key="2">
    <source>
        <dbReference type="EMBL" id="EFX04325.1"/>
    </source>
</evidence>
<keyword evidence="1" id="KW-0175">Coiled coil</keyword>
<proteinExistence type="predicted"/>
<reference evidence="2 3" key="1">
    <citation type="journal article" date="2011" name="Proc. Natl. Acad. Sci. U.S.A.">
        <title>Genome and transcriptome analyses of the mountain pine beetle-fungal symbiont Grosmannia clavigera, a lodgepole pine pathogen.</title>
        <authorList>
            <person name="DiGuistini S."/>
            <person name="Wang Y."/>
            <person name="Liao N.Y."/>
            <person name="Taylor G."/>
            <person name="Tanguay P."/>
            <person name="Feau N."/>
            <person name="Henrissat B."/>
            <person name="Chan S.K."/>
            <person name="Hesse-Orce U."/>
            <person name="Alamouti S.M."/>
            <person name="Tsui C.K.M."/>
            <person name="Docking R.T."/>
            <person name="Levasseur A."/>
            <person name="Haridas S."/>
            <person name="Robertson G."/>
            <person name="Birol I."/>
            <person name="Holt R.A."/>
            <person name="Marra M.A."/>
            <person name="Hamelin R.C."/>
            <person name="Hirst M."/>
            <person name="Jones S.J.M."/>
            <person name="Bohlmann J."/>
            <person name="Breuil C."/>
        </authorList>
    </citation>
    <scope>NUCLEOTIDE SEQUENCE [LARGE SCALE GENOMIC DNA]</scope>
    <source>
        <strain evidence="3">kw1407 / UAMH 11150</strain>
    </source>
</reference>